<dbReference type="EMBL" id="LAZR01000187">
    <property type="protein sequence ID" value="KKN83303.1"/>
    <property type="molecule type" value="Genomic_DNA"/>
</dbReference>
<gene>
    <name evidence="1" type="ORF">LCGC14_0300520</name>
</gene>
<protein>
    <submittedName>
        <fullName evidence="1">Uncharacterized protein</fullName>
    </submittedName>
</protein>
<name>A0A0F9WWH4_9ZZZZ</name>
<evidence type="ECO:0000313" key="1">
    <source>
        <dbReference type="EMBL" id="KKN83303.1"/>
    </source>
</evidence>
<proteinExistence type="predicted"/>
<sequence>MLIVNDVQDIDYLQGRIDKVKWFIQMGEQALKKTPTDRAVLISHRCMQLHLQNLELEIQSLCPVVQPQPQTLSLGSMSEVA</sequence>
<reference evidence="1" key="1">
    <citation type="journal article" date="2015" name="Nature">
        <title>Complex archaea that bridge the gap between prokaryotes and eukaryotes.</title>
        <authorList>
            <person name="Spang A."/>
            <person name="Saw J.H."/>
            <person name="Jorgensen S.L."/>
            <person name="Zaremba-Niedzwiedzka K."/>
            <person name="Martijn J."/>
            <person name="Lind A.E."/>
            <person name="van Eijk R."/>
            <person name="Schleper C."/>
            <person name="Guy L."/>
            <person name="Ettema T.J."/>
        </authorList>
    </citation>
    <scope>NUCLEOTIDE SEQUENCE</scope>
</reference>
<dbReference type="AlphaFoldDB" id="A0A0F9WWH4"/>
<accession>A0A0F9WWH4</accession>
<organism evidence="1">
    <name type="scientific">marine sediment metagenome</name>
    <dbReference type="NCBI Taxonomy" id="412755"/>
    <lineage>
        <taxon>unclassified sequences</taxon>
        <taxon>metagenomes</taxon>
        <taxon>ecological metagenomes</taxon>
    </lineage>
</organism>
<comment type="caution">
    <text evidence="1">The sequence shown here is derived from an EMBL/GenBank/DDBJ whole genome shotgun (WGS) entry which is preliminary data.</text>
</comment>